<reference evidence="1" key="1">
    <citation type="submission" date="2021-02" db="EMBL/GenBank/DDBJ databases">
        <authorList>
            <person name="Nowell W R."/>
        </authorList>
    </citation>
    <scope>NUCLEOTIDE SEQUENCE</scope>
</reference>
<sequence>KTNEQASTTENETPKITIDVLEKQSRKFNIDLIPKLYYATGGLIDLLVQSNV</sequence>
<feature type="non-terminal residue" evidence="1">
    <location>
        <position position="1"/>
    </location>
</feature>
<gene>
    <name evidence="1" type="ORF">UJA718_LOCUS42747</name>
</gene>
<feature type="non-terminal residue" evidence="1">
    <location>
        <position position="52"/>
    </location>
</feature>
<evidence type="ECO:0000313" key="1">
    <source>
        <dbReference type="EMBL" id="CAF4833896.1"/>
    </source>
</evidence>
<dbReference type="AlphaFoldDB" id="A0A821R601"/>
<dbReference type="Proteomes" id="UP000663873">
    <property type="component" value="Unassembled WGS sequence"/>
</dbReference>
<protein>
    <submittedName>
        <fullName evidence="1">Uncharacterized protein</fullName>
    </submittedName>
</protein>
<dbReference type="Gene3D" id="3.30.519.10">
    <property type="entry name" value="Guanine Nucleotide Dissociation Inhibitor, domain 2"/>
    <property type="match status" value="1"/>
</dbReference>
<proteinExistence type="predicted"/>
<comment type="caution">
    <text evidence="1">The sequence shown here is derived from an EMBL/GenBank/DDBJ whole genome shotgun (WGS) entry which is preliminary data.</text>
</comment>
<organism evidence="1 2">
    <name type="scientific">Rotaria socialis</name>
    <dbReference type="NCBI Taxonomy" id="392032"/>
    <lineage>
        <taxon>Eukaryota</taxon>
        <taxon>Metazoa</taxon>
        <taxon>Spiralia</taxon>
        <taxon>Gnathifera</taxon>
        <taxon>Rotifera</taxon>
        <taxon>Eurotatoria</taxon>
        <taxon>Bdelloidea</taxon>
        <taxon>Philodinida</taxon>
        <taxon>Philodinidae</taxon>
        <taxon>Rotaria</taxon>
    </lineage>
</organism>
<keyword evidence="2" id="KW-1185">Reference proteome</keyword>
<evidence type="ECO:0000313" key="2">
    <source>
        <dbReference type="Proteomes" id="UP000663873"/>
    </source>
</evidence>
<accession>A0A821R601</accession>
<name>A0A821R601_9BILA</name>
<dbReference type="EMBL" id="CAJOBP010056250">
    <property type="protein sequence ID" value="CAF4833896.1"/>
    <property type="molecule type" value="Genomic_DNA"/>
</dbReference>